<dbReference type="Proteomes" id="UP000824044">
    <property type="component" value="Unassembled WGS sequence"/>
</dbReference>
<dbReference type="InterPro" id="IPR006710">
    <property type="entry name" value="Glyco_hydro_43"/>
</dbReference>
<gene>
    <name evidence="9" type="ORF">H9812_03485</name>
</gene>
<dbReference type="Pfam" id="PF04616">
    <property type="entry name" value="Glyco_hydro_43"/>
    <property type="match status" value="1"/>
</dbReference>
<dbReference type="CDD" id="cd08991">
    <property type="entry name" value="GH43_HoAraf43-like"/>
    <property type="match status" value="1"/>
</dbReference>
<sequence length="291" mass="33102">MSRTFCNPMLEGADPFVLRHGDKYYLYATNAEEGFRVYSSADFSAWEDCGLCLRAGDAIGEKWFWAPEVMERGGKFYMVYTAEEHLAIAVSESPTGPFVQTQKKWLSEERAIDGHFFCDDDGTFYLYYVRLRDGNEIYVAELDRDLKRLDEAHETFLIRAEAEWECRDCRVTEGPFVLKHGGNYYLTYSANHTRSPDYAVGCAVSRSPRGPFVKAAYNPVLHRNEVANGVGHHSFVRSAKGELICVYHRHFDLHTFRPRLVCADRAEFVPCADGDDVLVIHGPTAAPQRTV</sequence>
<dbReference type="SUPFAM" id="SSF75005">
    <property type="entry name" value="Arabinanase/levansucrase/invertase"/>
    <property type="match status" value="1"/>
</dbReference>
<name>A0A9D2DWE6_9FIRM</name>
<dbReference type="AlphaFoldDB" id="A0A9D2DWE6"/>
<keyword evidence="5 8" id="KW-0326">Glycosidase</keyword>
<dbReference type="GO" id="GO:0004553">
    <property type="term" value="F:hydrolase activity, hydrolyzing O-glycosyl compounds"/>
    <property type="evidence" value="ECO:0007669"/>
    <property type="project" value="InterPro"/>
</dbReference>
<dbReference type="Gene3D" id="2.115.10.20">
    <property type="entry name" value="Glycosyl hydrolase domain, family 43"/>
    <property type="match status" value="1"/>
</dbReference>
<keyword evidence="3 8" id="KW-0378">Hydrolase</keyword>
<evidence type="ECO:0000256" key="1">
    <source>
        <dbReference type="ARBA" id="ARBA00009865"/>
    </source>
</evidence>
<evidence type="ECO:0000256" key="4">
    <source>
        <dbReference type="ARBA" id="ARBA00023277"/>
    </source>
</evidence>
<keyword evidence="2" id="KW-0858">Xylan degradation</keyword>
<keyword evidence="2" id="KW-0624">Polysaccharide degradation</keyword>
<feature type="active site" description="Proton acceptor" evidence="6">
    <location>
        <position position="14"/>
    </location>
</feature>
<dbReference type="GO" id="GO:0045493">
    <property type="term" value="P:xylan catabolic process"/>
    <property type="evidence" value="ECO:0007669"/>
    <property type="project" value="UniProtKB-KW"/>
</dbReference>
<organism evidence="9 10">
    <name type="scientific">Candidatus Gallimonas intestinigallinarum</name>
    <dbReference type="NCBI Taxonomy" id="2838604"/>
    <lineage>
        <taxon>Bacteria</taxon>
        <taxon>Bacillati</taxon>
        <taxon>Bacillota</taxon>
        <taxon>Clostridia</taxon>
        <taxon>Candidatus Gallimonas</taxon>
    </lineage>
</organism>
<evidence type="ECO:0000256" key="5">
    <source>
        <dbReference type="ARBA" id="ARBA00023295"/>
    </source>
</evidence>
<evidence type="ECO:0000256" key="3">
    <source>
        <dbReference type="ARBA" id="ARBA00022801"/>
    </source>
</evidence>
<dbReference type="PANTHER" id="PTHR43772:SF2">
    <property type="entry name" value="PUTATIVE (AFU_ORTHOLOGUE AFUA_2G04480)-RELATED"/>
    <property type="match status" value="1"/>
</dbReference>
<protein>
    <submittedName>
        <fullName evidence="9">Glycoside hydrolase family 43 protein</fullName>
    </submittedName>
</protein>
<proteinExistence type="inferred from homology"/>
<feature type="active site" description="Proton donor" evidence="6">
    <location>
        <position position="173"/>
    </location>
</feature>
<accession>A0A9D2DWE6</accession>
<evidence type="ECO:0000256" key="8">
    <source>
        <dbReference type="RuleBase" id="RU361187"/>
    </source>
</evidence>
<comment type="similarity">
    <text evidence="1 8">Belongs to the glycosyl hydrolase 43 family.</text>
</comment>
<evidence type="ECO:0000256" key="2">
    <source>
        <dbReference type="ARBA" id="ARBA00022651"/>
    </source>
</evidence>
<evidence type="ECO:0000313" key="9">
    <source>
        <dbReference type="EMBL" id="HIZ24522.1"/>
    </source>
</evidence>
<dbReference type="PANTHER" id="PTHR43772">
    <property type="entry name" value="ENDO-1,4-BETA-XYLANASE"/>
    <property type="match status" value="1"/>
</dbReference>
<dbReference type="EMBL" id="DXBS01000068">
    <property type="protein sequence ID" value="HIZ24522.1"/>
    <property type="molecule type" value="Genomic_DNA"/>
</dbReference>
<comment type="caution">
    <text evidence="9">The sequence shown here is derived from an EMBL/GenBank/DDBJ whole genome shotgun (WGS) entry which is preliminary data.</text>
</comment>
<reference evidence="9" key="2">
    <citation type="submission" date="2021-04" db="EMBL/GenBank/DDBJ databases">
        <authorList>
            <person name="Gilroy R."/>
        </authorList>
    </citation>
    <scope>NUCLEOTIDE SEQUENCE</scope>
    <source>
        <strain evidence="9">CHK33-5263</strain>
    </source>
</reference>
<feature type="site" description="Important for catalytic activity, responsible for pKa modulation of the active site Glu and correct orientation of both the proton donor and substrate" evidence="7">
    <location>
        <position position="113"/>
    </location>
</feature>
<evidence type="ECO:0000313" key="10">
    <source>
        <dbReference type="Proteomes" id="UP000824044"/>
    </source>
</evidence>
<evidence type="ECO:0000256" key="6">
    <source>
        <dbReference type="PIRSR" id="PIRSR606710-1"/>
    </source>
</evidence>
<reference evidence="9" key="1">
    <citation type="journal article" date="2021" name="PeerJ">
        <title>Extensive microbial diversity within the chicken gut microbiome revealed by metagenomics and culture.</title>
        <authorList>
            <person name="Gilroy R."/>
            <person name="Ravi A."/>
            <person name="Getino M."/>
            <person name="Pursley I."/>
            <person name="Horton D.L."/>
            <person name="Alikhan N.F."/>
            <person name="Baker D."/>
            <person name="Gharbi K."/>
            <person name="Hall N."/>
            <person name="Watson M."/>
            <person name="Adriaenssens E.M."/>
            <person name="Foster-Nyarko E."/>
            <person name="Jarju S."/>
            <person name="Secka A."/>
            <person name="Antonio M."/>
            <person name="Oren A."/>
            <person name="Chaudhuri R.R."/>
            <person name="La Ragione R."/>
            <person name="Hildebrand F."/>
            <person name="Pallen M.J."/>
        </authorList>
    </citation>
    <scope>NUCLEOTIDE SEQUENCE</scope>
    <source>
        <strain evidence="9">CHK33-5263</strain>
    </source>
</reference>
<evidence type="ECO:0000256" key="7">
    <source>
        <dbReference type="PIRSR" id="PIRSR606710-2"/>
    </source>
</evidence>
<dbReference type="InterPro" id="IPR023296">
    <property type="entry name" value="Glyco_hydro_beta-prop_sf"/>
</dbReference>
<dbReference type="InterPro" id="IPR052176">
    <property type="entry name" value="Glycosyl_Hydrlase_43_Enz"/>
</dbReference>
<keyword evidence="4" id="KW-0119">Carbohydrate metabolism</keyword>